<protein>
    <submittedName>
        <fullName evidence="1">Uncharacterized protein</fullName>
    </submittedName>
</protein>
<evidence type="ECO:0000313" key="2">
    <source>
        <dbReference type="Proteomes" id="UP000199474"/>
    </source>
</evidence>
<organism evidence="1 2">
    <name type="scientific">Lentibacillus persicus</name>
    <dbReference type="NCBI Taxonomy" id="640948"/>
    <lineage>
        <taxon>Bacteria</taxon>
        <taxon>Bacillati</taxon>
        <taxon>Bacillota</taxon>
        <taxon>Bacilli</taxon>
        <taxon>Bacillales</taxon>
        <taxon>Bacillaceae</taxon>
        <taxon>Lentibacillus</taxon>
    </lineage>
</organism>
<accession>A0A1I1TF87</accession>
<sequence>MEGTIQTEVAKKRTPFFMFFLMFTVDVNCEPVKILLTDFS</sequence>
<name>A0A1I1TF87_9BACI</name>
<dbReference type="AlphaFoldDB" id="A0A1I1TF87"/>
<gene>
    <name evidence="1" type="ORF">SAMN05216238_102248</name>
</gene>
<dbReference type="Proteomes" id="UP000199474">
    <property type="component" value="Unassembled WGS sequence"/>
</dbReference>
<reference evidence="2" key="1">
    <citation type="submission" date="2016-10" db="EMBL/GenBank/DDBJ databases">
        <authorList>
            <person name="Varghese N."/>
            <person name="Submissions S."/>
        </authorList>
    </citation>
    <scope>NUCLEOTIDE SEQUENCE [LARGE SCALE GENOMIC DNA]</scope>
    <source>
        <strain evidence="2">DSM 22530</strain>
    </source>
</reference>
<keyword evidence="2" id="KW-1185">Reference proteome</keyword>
<dbReference type="EMBL" id="FOMR01000002">
    <property type="protein sequence ID" value="SFD57236.1"/>
    <property type="molecule type" value="Genomic_DNA"/>
</dbReference>
<dbReference type="STRING" id="640948.SAMN05216238_102248"/>
<evidence type="ECO:0000313" key="1">
    <source>
        <dbReference type="EMBL" id="SFD57236.1"/>
    </source>
</evidence>
<proteinExistence type="predicted"/>